<evidence type="ECO:0000313" key="1">
    <source>
        <dbReference type="EMBL" id="EEG23705.1"/>
    </source>
</evidence>
<gene>
    <name evidence="1" type="ORF">EIKCOROL_01676</name>
</gene>
<dbReference type="HOGENOM" id="CLU_3079390_0_0_4"/>
<dbReference type="EMBL" id="ACEA01000033">
    <property type="protein sequence ID" value="EEG23705.1"/>
    <property type="molecule type" value="Genomic_DNA"/>
</dbReference>
<dbReference type="AlphaFoldDB" id="C0DWC5"/>
<protein>
    <submittedName>
        <fullName evidence="1">Uncharacterized protein</fullName>
    </submittedName>
</protein>
<reference evidence="1 2" key="1">
    <citation type="submission" date="2009-01" db="EMBL/GenBank/DDBJ databases">
        <authorList>
            <person name="Fulton L."/>
            <person name="Clifton S."/>
            <person name="Chinwalla A.T."/>
            <person name="Mitreva M."/>
            <person name="Sodergren E."/>
            <person name="Weinstock G."/>
            <person name="Clifton S."/>
            <person name="Dooling D.J."/>
            <person name="Fulton B."/>
            <person name="Minx P."/>
            <person name="Pepin K.H."/>
            <person name="Johnson M."/>
            <person name="Bhonagiri V."/>
            <person name="Nash W.E."/>
            <person name="Mardis E.R."/>
            <person name="Wilson R.K."/>
        </authorList>
    </citation>
    <scope>NUCLEOTIDE SEQUENCE [LARGE SCALE GENOMIC DNA]</scope>
    <source>
        <strain evidence="1 2">ATCC 23834</strain>
    </source>
</reference>
<comment type="caution">
    <text evidence="1">The sequence shown here is derived from an EMBL/GenBank/DDBJ whole genome shotgun (WGS) entry which is preliminary data.</text>
</comment>
<organism evidence="1 2">
    <name type="scientific">Eikenella corrodens ATCC 23834</name>
    <dbReference type="NCBI Taxonomy" id="546274"/>
    <lineage>
        <taxon>Bacteria</taxon>
        <taxon>Pseudomonadati</taxon>
        <taxon>Pseudomonadota</taxon>
        <taxon>Betaproteobacteria</taxon>
        <taxon>Neisseriales</taxon>
        <taxon>Neisseriaceae</taxon>
        <taxon>Eikenella</taxon>
    </lineage>
</organism>
<evidence type="ECO:0000313" key="2">
    <source>
        <dbReference type="Proteomes" id="UP000005837"/>
    </source>
</evidence>
<proteinExistence type="predicted"/>
<name>C0DWC5_EIKCO</name>
<sequence>MPRRTLYYIFTRTFKQKLCLSSAESGYLKMHIIQTQTYSHALYRYNNRQVFR</sequence>
<accession>C0DWC5</accession>
<dbReference type="Proteomes" id="UP000005837">
    <property type="component" value="Unassembled WGS sequence"/>
</dbReference>